<gene>
    <name evidence="3" type="ORF">SAMN05444352_108154</name>
</gene>
<dbReference type="PANTHER" id="PTHR40057:SF1">
    <property type="entry name" value="SLR1162 PROTEIN"/>
    <property type="match status" value="1"/>
</dbReference>
<feature type="transmembrane region" description="Helical" evidence="1">
    <location>
        <begin position="136"/>
        <end position="154"/>
    </location>
</feature>
<dbReference type="InterPro" id="IPR038762">
    <property type="entry name" value="ABM_predict"/>
</dbReference>
<accession>A0A239ETC7</accession>
<dbReference type="RefSeq" id="WP_042128944.1">
    <property type="nucleotide sequence ID" value="NZ_FZOL01000008.1"/>
</dbReference>
<dbReference type="EMBL" id="FZOL01000008">
    <property type="protein sequence ID" value="SNS47661.1"/>
    <property type="molecule type" value="Genomic_DNA"/>
</dbReference>
<organism evidence="3 4">
    <name type="scientific">Pseudomonas japonica</name>
    <dbReference type="NCBI Taxonomy" id="256466"/>
    <lineage>
        <taxon>Bacteria</taxon>
        <taxon>Pseudomonadati</taxon>
        <taxon>Pseudomonadota</taxon>
        <taxon>Gammaproteobacteria</taxon>
        <taxon>Pseudomonadales</taxon>
        <taxon>Pseudomonadaceae</taxon>
        <taxon>Pseudomonas</taxon>
    </lineage>
</organism>
<reference evidence="4" key="1">
    <citation type="submission" date="2017-06" db="EMBL/GenBank/DDBJ databases">
        <authorList>
            <person name="Varghese N."/>
            <person name="Submissions S."/>
        </authorList>
    </citation>
    <scope>NUCLEOTIDE SEQUENCE [LARGE SCALE GENOMIC DNA]</scope>
    <source>
        <strain evidence="4">DSM 22348</strain>
    </source>
</reference>
<evidence type="ECO:0000259" key="2">
    <source>
        <dbReference type="Pfam" id="PF03992"/>
    </source>
</evidence>
<name>A0A239ETC7_9PSED</name>
<evidence type="ECO:0000313" key="4">
    <source>
        <dbReference type="Proteomes" id="UP000198407"/>
    </source>
</evidence>
<protein>
    <recommendedName>
        <fullName evidence="2">ABM domain-containing protein</fullName>
    </recommendedName>
</protein>
<evidence type="ECO:0000256" key="1">
    <source>
        <dbReference type="SAM" id="Phobius"/>
    </source>
</evidence>
<dbReference type="Pfam" id="PF03992">
    <property type="entry name" value="ABM"/>
    <property type="match status" value="1"/>
</dbReference>
<feature type="transmembrane region" description="Helical" evidence="1">
    <location>
        <begin position="166"/>
        <end position="187"/>
    </location>
</feature>
<keyword evidence="1" id="KW-0472">Membrane</keyword>
<dbReference type="Proteomes" id="UP000198407">
    <property type="component" value="Unassembled WGS sequence"/>
</dbReference>
<proteinExistence type="predicted"/>
<feature type="domain" description="ABM" evidence="2">
    <location>
        <begin position="22"/>
        <end position="95"/>
    </location>
</feature>
<keyword evidence="1" id="KW-1133">Transmembrane helix</keyword>
<keyword evidence="1" id="KW-0812">Transmembrane</keyword>
<dbReference type="InterPro" id="IPR007138">
    <property type="entry name" value="ABM_dom"/>
</dbReference>
<dbReference type="PANTHER" id="PTHR40057">
    <property type="entry name" value="SLR1162 PROTEIN"/>
    <property type="match status" value="1"/>
</dbReference>
<evidence type="ECO:0000313" key="3">
    <source>
        <dbReference type="EMBL" id="SNS47661.1"/>
    </source>
</evidence>
<dbReference type="Gene3D" id="3.30.70.100">
    <property type="match status" value="1"/>
</dbReference>
<dbReference type="InterPro" id="IPR011008">
    <property type="entry name" value="Dimeric_a/b-barrel"/>
</dbReference>
<keyword evidence="4" id="KW-1185">Reference proteome</keyword>
<dbReference type="OrthoDB" id="1494254at2"/>
<dbReference type="AlphaFoldDB" id="A0A239ETC7"/>
<sequence>MTESSMLRPDAHQVAATAGEGVTLVVRHRIKAGHEAAYEGWLRQTVSTAAQRPGHLGVDVVRGRDGGLHTFTSVLRYSSVEALQAWLDSAERRELVSQAEAMLADGDQVELHPFKEFWFTPPSDTASAPPPRWKQALVTLLVILPHTLLVPLAWQPLLKLHPWLSSYFVATLLITLTIVLSVVYVCMPAATRLFAPWLQGAAENGHDRQE</sequence>
<dbReference type="STRING" id="1215104.GCA_000730585_00855"/>
<dbReference type="SUPFAM" id="SSF54909">
    <property type="entry name" value="Dimeric alpha+beta barrel"/>
    <property type="match status" value="1"/>
</dbReference>